<dbReference type="Gene3D" id="3.80.10.10">
    <property type="entry name" value="Ribonuclease Inhibitor"/>
    <property type="match status" value="1"/>
</dbReference>
<dbReference type="InterPro" id="IPR027417">
    <property type="entry name" value="P-loop_NTPase"/>
</dbReference>
<reference evidence="11" key="3">
    <citation type="journal article" date="2014" name="Nature">
        <title>Elephant shark genome provides unique insights into gnathostome evolution.</title>
        <authorList>
            <consortium name="International Elephant Shark Genome Sequencing Consortium"/>
            <person name="Venkatesh B."/>
            <person name="Lee A.P."/>
            <person name="Ravi V."/>
            <person name="Maurya A.K."/>
            <person name="Lian M.M."/>
            <person name="Swann J.B."/>
            <person name="Ohta Y."/>
            <person name="Flajnik M.F."/>
            <person name="Sutoh Y."/>
            <person name="Kasahara M."/>
            <person name="Hoon S."/>
            <person name="Gangu V."/>
            <person name="Roy S.W."/>
            <person name="Irimia M."/>
            <person name="Korzh V."/>
            <person name="Kondrychyn I."/>
            <person name="Lim Z.W."/>
            <person name="Tay B.H."/>
            <person name="Tohari S."/>
            <person name="Kong K.W."/>
            <person name="Ho S."/>
            <person name="Lorente-Galdos B."/>
            <person name="Quilez J."/>
            <person name="Marques-Bonet T."/>
            <person name="Raney B.J."/>
            <person name="Ingham P.W."/>
            <person name="Tay A."/>
            <person name="Hillier L.W."/>
            <person name="Minx P."/>
            <person name="Boehm T."/>
            <person name="Wilson R.K."/>
            <person name="Brenner S."/>
            <person name="Warren W.C."/>
        </authorList>
    </citation>
    <scope>NUCLEOTIDE SEQUENCE [LARGE SCALE GENOMIC DNA]</scope>
</reference>
<evidence type="ECO:0000313" key="10">
    <source>
        <dbReference type="Ensembl" id="ENSCMIP00000017658.1"/>
    </source>
</evidence>
<reference evidence="10" key="5">
    <citation type="submission" date="2025-09" db="UniProtKB">
        <authorList>
            <consortium name="Ensembl"/>
        </authorList>
    </citation>
    <scope>IDENTIFICATION</scope>
</reference>
<keyword evidence="2" id="KW-0963">Cytoplasm</keyword>
<dbReference type="Pfam" id="PF17776">
    <property type="entry name" value="NLRC4_HD2"/>
    <property type="match status" value="1"/>
</dbReference>
<feature type="domain" description="NACHT" evidence="9">
    <location>
        <begin position="79"/>
        <end position="215"/>
    </location>
</feature>
<dbReference type="PANTHER" id="PTHR45690">
    <property type="entry name" value="NACHT, LRR AND PYD DOMAINS-CONTAINING PROTEIN 12"/>
    <property type="match status" value="1"/>
</dbReference>
<keyword evidence="8" id="KW-1271">Inflammasome</keyword>
<organism evidence="10 11">
    <name type="scientific">Callorhinchus milii</name>
    <name type="common">Ghost shark</name>
    <dbReference type="NCBI Taxonomy" id="7868"/>
    <lineage>
        <taxon>Eukaryota</taxon>
        <taxon>Metazoa</taxon>
        <taxon>Chordata</taxon>
        <taxon>Craniata</taxon>
        <taxon>Vertebrata</taxon>
        <taxon>Chondrichthyes</taxon>
        <taxon>Holocephali</taxon>
        <taxon>Chimaeriformes</taxon>
        <taxon>Callorhinchidae</taxon>
        <taxon>Callorhinchus</taxon>
    </lineage>
</organism>
<keyword evidence="3" id="KW-0677">Repeat</keyword>
<dbReference type="GO" id="GO:0005829">
    <property type="term" value="C:cytosol"/>
    <property type="evidence" value="ECO:0007669"/>
    <property type="project" value="UniProtKB-SubCell"/>
</dbReference>
<evidence type="ECO:0000313" key="11">
    <source>
        <dbReference type="Proteomes" id="UP000314986"/>
    </source>
</evidence>
<dbReference type="PROSITE" id="PS50837">
    <property type="entry name" value="NACHT"/>
    <property type="match status" value="1"/>
</dbReference>
<dbReference type="Pfam" id="PF05729">
    <property type="entry name" value="NACHT"/>
    <property type="match status" value="1"/>
</dbReference>
<evidence type="ECO:0000256" key="8">
    <source>
        <dbReference type="ARBA" id="ARBA00023233"/>
    </source>
</evidence>
<dbReference type="Ensembl" id="ENSCMIT00000017998.1">
    <property type="protein sequence ID" value="ENSCMIP00000017658.1"/>
    <property type="gene ID" value="ENSCMIG00000008407.1"/>
</dbReference>
<evidence type="ECO:0000256" key="3">
    <source>
        <dbReference type="ARBA" id="ARBA00022737"/>
    </source>
</evidence>
<reference evidence="10" key="4">
    <citation type="submission" date="2025-08" db="UniProtKB">
        <authorList>
            <consortium name="Ensembl"/>
        </authorList>
    </citation>
    <scope>IDENTIFICATION</scope>
</reference>
<keyword evidence="6" id="KW-0832">Ubl conjugation</keyword>
<comment type="subcellular location">
    <subcellularLocation>
        <location evidence="1">Inflammasome</location>
    </subcellularLocation>
</comment>
<dbReference type="AlphaFoldDB" id="A0A4W3HKN2"/>
<evidence type="ECO:0000256" key="6">
    <source>
        <dbReference type="ARBA" id="ARBA00022843"/>
    </source>
</evidence>
<dbReference type="Pfam" id="PF17779">
    <property type="entry name" value="WHD_NOD2"/>
    <property type="match status" value="1"/>
</dbReference>
<accession>A0A4W3HKN2</accession>
<sequence length="617" mass="70088">MLSISLQVGAGGVSNPCINAIVQDVQRLEHEAWREKELWGELEKIRTEKLFHSSFSRRGLLSWIKIFYQGSGSVSSTGTSAVVSGVAGIQKTTMVQKIVHDWATGIIYPQFHFVFVYKFRDLNIIHCRTALSRLMVEQYPCPRDVLDELWKHPEILLLIFDGLDEIRARIDFDAEPRRRCTDPQFLCDISDIVYSLIQKNLLPGCSVLVTSRPTALYLLSKAQVSVWAEILGFVGDERKEYFHKFFEDEELAASVYSHVEENELLLTMCYNPSYCWILGLSLGPFFTRKHNVKQQIPKTITQLFSYYIYHILTHHSVKMESLRNEMLNIGEMAFTGVSQRNIVFNNEDLIKCELQSSKFLSGFLMDLLEEECSEHNAVYTFPHLTIQEFVAALAQFLPQNPGNLRKLLNEAHKNEDGRFEIFLRFVAGLSSPRAAQPLEEFLGPFCRQRTCAVIDWLKETFKAQIKDVETVTGQRKLLNTLHYLFESQNKALTQLTLGSVQKLTFGDSASLRLTPIDCVVLAHTIGLCDTIQHLDLESSYIQDEGLQRLIPALQKCQHLSLYNNNLTADCAEDLASALSVNGSLITLELGHNNLGDLGVKRLCVALRNPACKLQALW</sequence>
<dbReference type="SUPFAM" id="SSF52540">
    <property type="entry name" value="P-loop containing nucleoside triphosphate hydrolases"/>
    <property type="match status" value="1"/>
</dbReference>
<evidence type="ECO:0000259" key="9">
    <source>
        <dbReference type="PROSITE" id="PS50837"/>
    </source>
</evidence>
<dbReference type="GO" id="GO:0005524">
    <property type="term" value="F:ATP binding"/>
    <property type="evidence" value="ECO:0007669"/>
    <property type="project" value="UniProtKB-KW"/>
</dbReference>
<name>A0A4W3HKN2_CALMI</name>
<evidence type="ECO:0000256" key="2">
    <source>
        <dbReference type="ARBA" id="ARBA00022490"/>
    </source>
</evidence>
<keyword evidence="5" id="KW-0067">ATP-binding</keyword>
<evidence type="ECO:0000256" key="5">
    <source>
        <dbReference type="ARBA" id="ARBA00022840"/>
    </source>
</evidence>
<keyword evidence="4" id="KW-0547">Nucleotide-binding</keyword>
<dbReference type="Gene3D" id="3.40.50.300">
    <property type="entry name" value="P-loop containing nucleotide triphosphate hydrolases"/>
    <property type="match status" value="1"/>
</dbReference>
<dbReference type="Proteomes" id="UP000314986">
    <property type="component" value="Unassembled WGS sequence"/>
</dbReference>
<dbReference type="GeneTree" id="ENSGT01150000287004"/>
<evidence type="ECO:0000256" key="4">
    <source>
        <dbReference type="ARBA" id="ARBA00022741"/>
    </source>
</evidence>
<dbReference type="PANTHER" id="PTHR45690:SF19">
    <property type="entry name" value="NACHT, LRR AND PYD DOMAINS-CONTAINING PROTEIN 3"/>
    <property type="match status" value="1"/>
</dbReference>
<dbReference type="SUPFAM" id="SSF52047">
    <property type="entry name" value="RNI-like"/>
    <property type="match status" value="1"/>
</dbReference>
<dbReference type="GO" id="GO:0006954">
    <property type="term" value="P:inflammatory response"/>
    <property type="evidence" value="ECO:0007669"/>
    <property type="project" value="UniProtKB-KW"/>
</dbReference>
<keyword evidence="7" id="KW-0395">Inflammatory response</keyword>
<dbReference type="InterPro" id="IPR050637">
    <property type="entry name" value="NLRP_innate_immun_reg"/>
</dbReference>
<evidence type="ECO:0000256" key="7">
    <source>
        <dbReference type="ARBA" id="ARBA00023198"/>
    </source>
</evidence>
<dbReference type="InterPro" id="IPR032675">
    <property type="entry name" value="LRR_dom_sf"/>
</dbReference>
<dbReference type="InParanoid" id="A0A4W3HKN2"/>
<evidence type="ECO:0000256" key="1">
    <source>
        <dbReference type="ARBA" id="ARBA00004110"/>
    </source>
</evidence>
<proteinExistence type="predicted"/>
<keyword evidence="11" id="KW-1185">Reference proteome</keyword>
<dbReference type="GO" id="GO:0045087">
    <property type="term" value="P:innate immune response"/>
    <property type="evidence" value="ECO:0007669"/>
    <property type="project" value="UniProtKB-KW"/>
</dbReference>
<dbReference type="InterPro" id="IPR041075">
    <property type="entry name" value="NOD1/2_WH"/>
</dbReference>
<protein>
    <recommendedName>
        <fullName evidence="9">NACHT domain-containing protein</fullName>
    </recommendedName>
</protein>
<reference evidence="11" key="2">
    <citation type="journal article" date="2007" name="PLoS Biol.">
        <title>Survey sequencing and comparative analysis of the elephant shark (Callorhinchus milii) genome.</title>
        <authorList>
            <person name="Venkatesh B."/>
            <person name="Kirkness E.F."/>
            <person name="Loh Y.H."/>
            <person name="Halpern A.L."/>
            <person name="Lee A.P."/>
            <person name="Johnson J."/>
            <person name="Dandona N."/>
            <person name="Viswanathan L.D."/>
            <person name="Tay A."/>
            <person name="Venter J.C."/>
            <person name="Strausberg R.L."/>
            <person name="Brenner S."/>
        </authorList>
    </citation>
    <scope>NUCLEOTIDE SEQUENCE [LARGE SCALE GENOMIC DNA]</scope>
</reference>
<dbReference type="InterPro" id="IPR041267">
    <property type="entry name" value="NLRP_HD2"/>
</dbReference>
<dbReference type="OMA" id="NLANIRM"/>
<dbReference type="InterPro" id="IPR007111">
    <property type="entry name" value="NACHT_NTPase"/>
</dbReference>
<dbReference type="SMART" id="SM00368">
    <property type="entry name" value="LRR_RI"/>
    <property type="match status" value="2"/>
</dbReference>
<reference evidence="11" key="1">
    <citation type="journal article" date="2006" name="Science">
        <title>Ancient noncoding elements conserved in the human genome.</title>
        <authorList>
            <person name="Venkatesh B."/>
            <person name="Kirkness E.F."/>
            <person name="Loh Y.H."/>
            <person name="Halpern A.L."/>
            <person name="Lee A.P."/>
            <person name="Johnson J."/>
            <person name="Dandona N."/>
            <person name="Viswanathan L.D."/>
            <person name="Tay A."/>
            <person name="Venter J.C."/>
            <person name="Strausberg R.L."/>
            <person name="Brenner S."/>
        </authorList>
    </citation>
    <scope>NUCLEOTIDE SEQUENCE [LARGE SCALE GENOMIC DNA]</scope>
</reference>